<keyword evidence="2" id="KW-1185">Reference proteome</keyword>
<evidence type="ECO:0000313" key="1">
    <source>
        <dbReference type="EMBL" id="PST41663.1"/>
    </source>
</evidence>
<organism evidence="1 2">
    <name type="scientific">Faecalibacillus faecis</name>
    <dbReference type="NCBI Taxonomy" id="1982628"/>
    <lineage>
        <taxon>Bacteria</taxon>
        <taxon>Bacillati</taxon>
        <taxon>Bacillota</taxon>
        <taxon>Erysipelotrichia</taxon>
        <taxon>Erysipelotrichales</taxon>
        <taxon>Coprobacillaceae</taxon>
        <taxon>Faecalibacillus</taxon>
    </lineage>
</organism>
<protein>
    <submittedName>
        <fullName evidence="1">Uncharacterized protein</fullName>
    </submittedName>
</protein>
<name>A0A2T3G2C1_9FIRM</name>
<accession>A0A2T3G2C1</accession>
<dbReference type="RefSeq" id="WP_106987189.1">
    <property type="nucleotide sequence ID" value="NZ_PYLP01000002.1"/>
</dbReference>
<gene>
    <name evidence="1" type="ORF">C7U55_02435</name>
</gene>
<dbReference type="EMBL" id="PYLP01000002">
    <property type="protein sequence ID" value="PST41663.1"/>
    <property type="molecule type" value="Genomic_DNA"/>
</dbReference>
<comment type="caution">
    <text evidence="1">The sequence shown here is derived from an EMBL/GenBank/DDBJ whole genome shotgun (WGS) entry which is preliminary data.</text>
</comment>
<dbReference type="GeneID" id="77469964"/>
<proteinExistence type="predicted"/>
<dbReference type="Proteomes" id="UP000241201">
    <property type="component" value="Unassembled WGS sequence"/>
</dbReference>
<sequence length="109" mass="12855">MAKEVDTKGYVKMYRKAQEDEVFKNPYAWQLFTYCLFNATFDSRYGEVGTLITSKKEISEDLNITRPTLDKFMKFLKENKVIDYKSFRGGIGKTEIKVLNYKKYQDSSM</sequence>
<reference evidence="2" key="1">
    <citation type="submission" date="2018-03" db="EMBL/GenBank/DDBJ databases">
        <title>Lachnoclostridium SNUG30370 gen.nov., sp.nov., isolated from human faeces.</title>
        <authorList>
            <person name="Seo B."/>
            <person name="Jeon K."/>
            <person name="Ko G."/>
        </authorList>
    </citation>
    <scope>NUCLEOTIDE SEQUENCE [LARGE SCALE GENOMIC DNA]</scope>
    <source>
        <strain evidence="2">SNUG30370</strain>
    </source>
</reference>
<evidence type="ECO:0000313" key="2">
    <source>
        <dbReference type="Proteomes" id="UP000241201"/>
    </source>
</evidence>
<dbReference type="AlphaFoldDB" id="A0A2T3G2C1"/>